<dbReference type="Proteomes" id="UP001150062">
    <property type="component" value="Unassembled WGS sequence"/>
</dbReference>
<dbReference type="InterPro" id="IPR006689">
    <property type="entry name" value="Small_GTPase_ARF/SAR"/>
</dbReference>
<feature type="compositionally biased region" description="Acidic residues" evidence="4">
    <location>
        <begin position="412"/>
        <end position="421"/>
    </location>
</feature>
<evidence type="ECO:0000256" key="1">
    <source>
        <dbReference type="ARBA" id="ARBA00022741"/>
    </source>
</evidence>
<dbReference type="InterPro" id="IPR009091">
    <property type="entry name" value="RCC1/BLIP-II"/>
</dbReference>
<dbReference type="EMBL" id="JAOAOG010000168">
    <property type="protein sequence ID" value="KAJ6243532.1"/>
    <property type="molecule type" value="Genomic_DNA"/>
</dbReference>
<comment type="caution">
    <text evidence="5">The sequence shown here is derived from an EMBL/GenBank/DDBJ whole genome shotgun (WGS) entry which is preliminary data.</text>
</comment>
<keyword evidence="2" id="KW-0342">GTP-binding</keyword>
<dbReference type="InterPro" id="IPR036047">
    <property type="entry name" value="F-box-like_dom_sf"/>
</dbReference>
<dbReference type="SUPFAM" id="SSF81383">
    <property type="entry name" value="F-box domain"/>
    <property type="match status" value="1"/>
</dbReference>
<dbReference type="PROSITE" id="PS51417">
    <property type="entry name" value="ARF"/>
    <property type="match status" value="1"/>
</dbReference>
<dbReference type="InterPro" id="IPR000408">
    <property type="entry name" value="Reg_chr_condens"/>
</dbReference>
<dbReference type="Gene3D" id="3.40.50.300">
    <property type="entry name" value="P-loop containing nucleotide triphosphate hydrolases"/>
    <property type="match status" value="1"/>
</dbReference>
<dbReference type="Gene3D" id="1.20.1280.50">
    <property type="match status" value="1"/>
</dbReference>
<evidence type="ECO:0000256" key="3">
    <source>
        <dbReference type="PROSITE-ProRule" id="PRU00235"/>
    </source>
</evidence>
<dbReference type="InterPro" id="IPR024156">
    <property type="entry name" value="Small_GTPase_ARF"/>
</dbReference>
<dbReference type="InterPro" id="IPR005225">
    <property type="entry name" value="Small_GTP-bd"/>
</dbReference>
<accession>A0ABQ8YG06</accession>
<gene>
    <name evidence="5" type="ORF">M0813_21969</name>
</gene>
<dbReference type="SUPFAM" id="SSF50985">
    <property type="entry name" value="RCC1/BLIP-II"/>
    <property type="match status" value="1"/>
</dbReference>
<proteinExistence type="predicted"/>
<dbReference type="SMART" id="SM00177">
    <property type="entry name" value="ARF"/>
    <property type="match status" value="1"/>
</dbReference>
<dbReference type="NCBIfam" id="TIGR00231">
    <property type="entry name" value="small_GTP"/>
    <property type="match status" value="1"/>
</dbReference>
<feature type="repeat" description="RCC1" evidence="3">
    <location>
        <begin position="241"/>
        <end position="293"/>
    </location>
</feature>
<dbReference type="SMART" id="SM00178">
    <property type="entry name" value="SAR"/>
    <property type="match status" value="1"/>
</dbReference>
<dbReference type="Pfam" id="PF00415">
    <property type="entry name" value="RCC1"/>
    <property type="match status" value="2"/>
</dbReference>
<feature type="region of interest" description="Disordered" evidence="4">
    <location>
        <begin position="379"/>
        <end position="421"/>
    </location>
</feature>
<dbReference type="SUPFAM" id="SSF52540">
    <property type="entry name" value="P-loop containing nucleoside triphosphate hydrolases"/>
    <property type="match status" value="1"/>
</dbReference>
<dbReference type="Pfam" id="PF00025">
    <property type="entry name" value="Arf"/>
    <property type="match status" value="1"/>
</dbReference>
<dbReference type="Gene3D" id="2.130.10.30">
    <property type="entry name" value="Regulator of chromosome condensation 1/beta-lactamase-inhibitor protein II"/>
    <property type="match status" value="2"/>
</dbReference>
<dbReference type="PROSITE" id="PS00626">
    <property type="entry name" value="RCC1_2"/>
    <property type="match status" value="1"/>
</dbReference>
<dbReference type="CDD" id="cd00878">
    <property type="entry name" value="Arf_Arl"/>
    <property type="match status" value="1"/>
</dbReference>
<evidence type="ECO:0000313" key="5">
    <source>
        <dbReference type="EMBL" id="KAJ6243532.1"/>
    </source>
</evidence>
<reference evidence="5" key="1">
    <citation type="submission" date="2022-08" db="EMBL/GenBank/DDBJ databases">
        <title>Novel sulfate-reducing endosymbionts in the free-living metamonad Anaeramoeba.</title>
        <authorList>
            <person name="Jerlstrom-Hultqvist J."/>
            <person name="Cepicka I."/>
            <person name="Gallot-Lavallee L."/>
            <person name="Salas-Leiva D."/>
            <person name="Curtis B.A."/>
            <person name="Zahonova K."/>
            <person name="Pipaliya S."/>
            <person name="Dacks J."/>
            <person name="Roger A.J."/>
        </authorList>
    </citation>
    <scope>NUCLEOTIDE SEQUENCE</scope>
    <source>
        <strain evidence="5">Schooner1</strain>
    </source>
</reference>
<evidence type="ECO:0000313" key="6">
    <source>
        <dbReference type="Proteomes" id="UP001150062"/>
    </source>
</evidence>
<dbReference type="InterPro" id="IPR027417">
    <property type="entry name" value="P-loop_NTPase"/>
</dbReference>
<organism evidence="5 6">
    <name type="scientific">Anaeramoeba flamelloides</name>
    <dbReference type="NCBI Taxonomy" id="1746091"/>
    <lineage>
        <taxon>Eukaryota</taxon>
        <taxon>Metamonada</taxon>
        <taxon>Anaeramoebidae</taxon>
        <taxon>Anaeramoeba</taxon>
    </lineage>
</organism>
<name>A0ABQ8YG06_9EUKA</name>
<dbReference type="PANTHER" id="PTHR11711">
    <property type="entry name" value="ADP RIBOSYLATION FACTOR-RELATED"/>
    <property type="match status" value="1"/>
</dbReference>
<keyword evidence="1" id="KW-0547">Nucleotide-binding</keyword>
<dbReference type="PROSITE" id="PS50012">
    <property type="entry name" value="RCC1_3"/>
    <property type="match status" value="2"/>
</dbReference>
<dbReference type="PRINTS" id="PR00328">
    <property type="entry name" value="SAR1GTPBP"/>
</dbReference>
<protein>
    <submittedName>
        <fullName evidence="5">Adp-ribosylation factor 1</fullName>
    </submittedName>
</protein>
<sequence>MTEILVCGQNQNGQLLTLDVDLHSNCTTPMAVTNLIIERIGEKDEILTISSGSTQTVLLTESGKLYIWGLACQQQERIKILLNRKKPKKKIKKKKQNKKITRDTLKFYKSNNFLIEIDKFENKKVEMVSCGSLCATLLVEGKIFNIDFLSRKSNNLKIEEILFPKNIEIFEIYSGANYTLAIDQYSQVWSWGVCSNGELGHGESVQSITKPKLIETLDYEKKKFLKIACGAQHWLTLTRNNELFACGKNKAGQLGLGSYGSALVPCQVELPQGIPKILLLSCGDEHSLLLDFNGSAWGCGKGFAIGKPSREKIPKFCKLVFPNEVIINNIFAGGGYGQSYSIFLTDLQDVYYTGGEKIFGIIEKEEKKQSKLVKNNEKEIKKDLDNKNENENENEKENDNEKEKEKEKETENENENENEKEEIEIIPNKIKIPKNYSISDIGCGWLHTAFICDNLTKNEQKNNILEKKKKMRKKKSNKNKKKFKLDPNLGYFSLLPTEQIYDVFHYFTPYCLGKIATCSKALYYLSSDNIYWKPTYLTNLGPPNKVSDGIIENKRYENIGWKKAYFERMKSRRSEPKKSQYLGTSFFNKIKTKFKKKHVRCLMLGLDASGNTTILYKLKLGKSVTVIPTIGFNVETIDHNNLALEIWDVCSGLRLRPLWSHYFEETEVIIWVVDCNDRSPDRLEEGYEWLMWVLGNEKLKNVPVLVYANKCDLPNILQRSKIIEFLHLKTLENPWFVQPCCALNGNGLSLGLDWIAKQFKYLL</sequence>
<feature type="repeat" description="RCC1" evidence="3">
    <location>
        <begin position="186"/>
        <end position="240"/>
    </location>
</feature>
<feature type="compositionally biased region" description="Basic and acidic residues" evidence="4">
    <location>
        <begin position="379"/>
        <end position="411"/>
    </location>
</feature>
<keyword evidence="6" id="KW-1185">Reference proteome</keyword>
<evidence type="ECO:0000256" key="4">
    <source>
        <dbReference type="SAM" id="MobiDB-lite"/>
    </source>
</evidence>
<evidence type="ECO:0000256" key="2">
    <source>
        <dbReference type="ARBA" id="ARBA00023134"/>
    </source>
</evidence>